<feature type="transmembrane region" description="Helical" evidence="1">
    <location>
        <begin position="34"/>
        <end position="52"/>
    </location>
</feature>
<proteinExistence type="predicted"/>
<keyword evidence="1" id="KW-0812">Transmembrane</keyword>
<evidence type="ECO:0000256" key="1">
    <source>
        <dbReference type="SAM" id="Phobius"/>
    </source>
</evidence>
<dbReference type="Proteomes" id="UP001230005">
    <property type="component" value="Unassembled WGS sequence"/>
</dbReference>
<dbReference type="RefSeq" id="WP_307326993.1">
    <property type="nucleotide sequence ID" value="NZ_JAUSUG010000012.1"/>
</dbReference>
<dbReference type="InterPro" id="IPR019649">
    <property type="entry name" value="DUF2512"/>
</dbReference>
<comment type="caution">
    <text evidence="2">The sequence shown here is derived from an EMBL/GenBank/DDBJ whole genome shotgun (WGS) entry which is preliminary data.</text>
</comment>
<feature type="transmembrane region" description="Helical" evidence="1">
    <location>
        <begin position="7"/>
        <end position="28"/>
    </location>
</feature>
<protein>
    <recommendedName>
        <fullName evidence="4">DUF2512 family protein</fullName>
    </recommendedName>
</protein>
<keyword evidence="1" id="KW-1133">Transmembrane helix</keyword>
<evidence type="ECO:0000313" key="3">
    <source>
        <dbReference type="Proteomes" id="UP001230005"/>
    </source>
</evidence>
<evidence type="ECO:0000313" key="2">
    <source>
        <dbReference type="EMBL" id="MDQ0255822.1"/>
    </source>
</evidence>
<dbReference type="Pfam" id="PF10710">
    <property type="entry name" value="DUF2512"/>
    <property type="match status" value="1"/>
</dbReference>
<feature type="transmembrane region" description="Helical" evidence="1">
    <location>
        <begin position="83"/>
        <end position="104"/>
    </location>
</feature>
<evidence type="ECO:0008006" key="4">
    <source>
        <dbReference type="Google" id="ProtNLM"/>
    </source>
</evidence>
<accession>A0ABT9ZYL2</accession>
<keyword evidence="3" id="KW-1185">Reference proteome</keyword>
<dbReference type="EMBL" id="JAUSUG010000012">
    <property type="protein sequence ID" value="MDQ0255822.1"/>
    <property type="molecule type" value="Genomic_DNA"/>
</dbReference>
<gene>
    <name evidence="2" type="ORF">J2S74_003204</name>
</gene>
<sequence>MKHIAALSIKLAAVTFILLIVLSGFYNYPFLPTIGLSVVIVALSYVLGDIGILRFSNNIVATAADLGLTAIVIWLIGPLFYGIGVSFAVAIFAAIMIGVIEYIYHIYIANHVLEKNADPSPQS</sequence>
<keyword evidence="1" id="KW-0472">Membrane</keyword>
<reference evidence="2 3" key="1">
    <citation type="submission" date="2023-07" db="EMBL/GenBank/DDBJ databases">
        <title>Genomic Encyclopedia of Type Strains, Phase IV (KMG-IV): sequencing the most valuable type-strain genomes for metagenomic binning, comparative biology and taxonomic classification.</title>
        <authorList>
            <person name="Goeker M."/>
        </authorList>
    </citation>
    <scope>NUCLEOTIDE SEQUENCE [LARGE SCALE GENOMIC DNA]</scope>
    <source>
        <strain evidence="2 3">DSM 9768</strain>
    </source>
</reference>
<feature type="transmembrane region" description="Helical" evidence="1">
    <location>
        <begin position="59"/>
        <end position="77"/>
    </location>
</feature>
<name>A0ABT9ZYL2_9BACI</name>
<organism evidence="2 3">
    <name type="scientific">Evansella vedderi</name>
    <dbReference type="NCBI Taxonomy" id="38282"/>
    <lineage>
        <taxon>Bacteria</taxon>
        <taxon>Bacillati</taxon>
        <taxon>Bacillota</taxon>
        <taxon>Bacilli</taxon>
        <taxon>Bacillales</taxon>
        <taxon>Bacillaceae</taxon>
        <taxon>Evansella</taxon>
    </lineage>
</organism>